<feature type="compositionally biased region" description="Basic and acidic residues" evidence="1">
    <location>
        <begin position="206"/>
        <end position="218"/>
    </location>
</feature>
<dbReference type="RefSeq" id="WP_146269699.1">
    <property type="nucleotide sequence ID" value="NZ_VOEI01000002.1"/>
</dbReference>
<gene>
    <name evidence="2" type="ORF">FPZ42_06550</name>
</gene>
<dbReference type="OrthoDB" id="1491565at2"/>
<feature type="compositionally biased region" description="Acidic residues" evidence="1">
    <location>
        <begin position="83"/>
        <end position="205"/>
    </location>
</feature>
<accession>A0A563U5V3</accession>
<comment type="caution">
    <text evidence="2">The sequence shown here is derived from an EMBL/GenBank/DDBJ whole genome shotgun (WGS) entry which is preliminary data.</text>
</comment>
<keyword evidence="3" id="KW-1185">Reference proteome</keyword>
<proteinExistence type="predicted"/>
<sequence length="544" mass="59462">MKKQLFYRSPDINGNGGGDDEQPVNETSTDSGEETSSEEGATDGDATLGEETTSEDGATDEDVTSDEETGSEDGATDEHNTELADENTSEDGATDGNNTEEGETSTNEEETPEDGNTEEGETSTNEEETPDDGNTEDGETSTNEEETPEEGNAEEGETSTNEEETPEEGNTEEGETSTNEEETPEEGNAEEEQTPSSEEQPEESNNEEKEPLVEDEFPKNNNGGGQQSSNEAEAPKENNLVSAPPVAVAWPGNLSQSHVSSPGDELAAFITAIKANRANVPEHLTDKNKVKNGYMYDPFSGKSQPQPASIQPNTVDAWIWEELRSEGSYTSINTYDNMVVTWGRGVAGANIAKVLKSVFSAHSDIQTEFNNVGIALNTNGILQVVDTTQNCVKEASFALQTIKADKKLLDFLVDISLNDKYKEVFLDAQWSFVKTFNSTLFAHVNASSWSKDAVQLMFHFNWWLPAYAWNGHPQNYKDTGGDVNKIIYIFAGNLNKNAVLVGYLKKFAGNAFSKYVAKQEYETQPSGEHIVFEDAGKTYYFPKL</sequence>
<feature type="compositionally biased region" description="Acidic residues" evidence="1">
    <location>
        <begin position="31"/>
        <end position="42"/>
    </location>
</feature>
<feature type="compositionally biased region" description="Acidic residues" evidence="1">
    <location>
        <begin position="52"/>
        <end position="75"/>
    </location>
</feature>
<feature type="region of interest" description="Disordered" evidence="1">
    <location>
        <begin position="1"/>
        <end position="237"/>
    </location>
</feature>
<reference evidence="2 3" key="1">
    <citation type="submission" date="2019-07" db="EMBL/GenBank/DDBJ databases">
        <authorList>
            <person name="Kim J."/>
        </authorList>
    </citation>
    <scope>NUCLEOTIDE SEQUENCE [LARGE SCALE GENOMIC DNA]</scope>
    <source>
        <strain evidence="2 3">MJ1a</strain>
    </source>
</reference>
<protein>
    <submittedName>
        <fullName evidence="2">Uncharacterized protein</fullName>
    </submittedName>
</protein>
<dbReference type="Proteomes" id="UP000318010">
    <property type="component" value="Unassembled WGS sequence"/>
</dbReference>
<organism evidence="2 3">
    <name type="scientific">Mucilaginibacter achroorhodeus</name>
    <dbReference type="NCBI Taxonomy" id="2599294"/>
    <lineage>
        <taxon>Bacteria</taxon>
        <taxon>Pseudomonadati</taxon>
        <taxon>Bacteroidota</taxon>
        <taxon>Sphingobacteriia</taxon>
        <taxon>Sphingobacteriales</taxon>
        <taxon>Sphingobacteriaceae</taxon>
        <taxon>Mucilaginibacter</taxon>
    </lineage>
</organism>
<name>A0A563U5V3_9SPHI</name>
<evidence type="ECO:0000313" key="2">
    <source>
        <dbReference type="EMBL" id="TWR26694.1"/>
    </source>
</evidence>
<dbReference type="EMBL" id="VOEI01000002">
    <property type="protein sequence ID" value="TWR26694.1"/>
    <property type="molecule type" value="Genomic_DNA"/>
</dbReference>
<evidence type="ECO:0000313" key="3">
    <source>
        <dbReference type="Proteomes" id="UP000318010"/>
    </source>
</evidence>
<evidence type="ECO:0000256" key="1">
    <source>
        <dbReference type="SAM" id="MobiDB-lite"/>
    </source>
</evidence>
<dbReference type="AlphaFoldDB" id="A0A563U5V3"/>